<evidence type="ECO:0000313" key="3">
    <source>
        <dbReference type="Proteomes" id="UP000569914"/>
    </source>
</evidence>
<reference evidence="2 3" key="1">
    <citation type="submission" date="2020-07" db="EMBL/GenBank/DDBJ databases">
        <title>Sequencing the genomes of 1000 actinobacteria strains.</title>
        <authorList>
            <person name="Klenk H.-P."/>
        </authorList>
    </citation>
    <scope>NUCLEOTIDE SEQUENCE [LARGE SCALE GENOMIC DNA]</scope>
    <source>
        <strain evidence="2 3">DSM 22083</strain>
    </source>
</reference>
<evidence type="ECO:0000313" key="2">
    <source>
        <dbReference type="EMBL" id="NYE70370.1"/>
    </source>
</evidence>
<dbReference type="PANTHER" id="PTHR46438:SF2">
    <property type="entry name" value="ALPHA_BETA-HYDROLASES SUPERFAMILY PROTEIN"/>
    <property type="match status" value="1"/>
</dbReference>
<dbReference type="Pfam" id="PF00561">
    <property type="entry name" value="Abhydrolase_1"/>
    <property type="match status" value="1"/>
</dbReference>
<protein>
    <submittedName>
        <fullName evidence="2">Pimeloyl-ACP methyl ester carboxylesterase</fullName>
    </submittedName>
</protein>
<dbReference type="PANTHER" id="PTHR46438">
    <property type="entry name" value="ALPHA/BETA-HYDROLASES SUPERFAMILY PROTEIN"/>
    <property type="match status" value="1"/>
</dbReference>
<dbReference type="GO" id="GO:0003824">
    <property type="term" value="F:catalytic activity"/>
    <property type="evidence" value="ECO:0007669"/>
    <property type="project" value="UniProtKB-ARBA"/>
</dbReference>
<comment type="caution">
    <text evidence="2">The sequence shown here is derived from an EMBL/GenBank/DDBJ whole genome shotgun (WGS) entry which is preliminary data.</text>
</comment>
<dbReference type="Proteomes" id="UP000569914">
    <property type="component" value="Unassembled WGS sequence"/>
</dbReference>
<dbReference type="InterPro" id="IPR000073">
    <property type="entry name" value="AB_hydrolase_1"/>
</dbReference>
<gene>
    <name evidence="2" type="ORF">BKA15_001699</name>
</gene>
<sequence length="358" mass="39511">MAKKRWIVLGIGGALVLGLVAVAATYVDQNTNYTERDAEQLARAGVTTKITTIGGHQTHYAEGPDNGPPLLLIHGQGSQWDDYAKVLPTLINSHHVFAIDVYGHGRSARLPAQDYTAVRIGTLIAEFMEQELGGPAMVSGHSSGALLAAWLAANRPDLVSGVLLEDPPFYSSIMPRAAKTTGGAIFSITRDFLAQTEERDFQRYFIEHGDYFAFFGPAKTQIETYALGYLDDHPGEPLEIFFLPPMVNVFFRGLVNYDPAFGAAWFDNHWYEGYDTDTVLKSIKVPTVLLHTNYFQQSTGSYYQNGVLMAAMDGDEKERTLGLLSNEELVEIASGHLVHFERPDAYLDAFARLTARVP</sequence>
<dbReference type="AlphaFoldDB" id="A0A7Y9I4Z4"/>
<name>A0A7Y9I4Z4_9ACTN</name>
<evidence type="ECO:0000259" key="1">
    <source>
        <dbReference type="Pfam" id="PF00561"/>
    </source>
</evidence>
<dbReference type="EMBL" id="JACCBU010000001">
    <property type="protein sequence ID" value="NYE70370.1"/>
    <property type="molecule type" value="Genomic_DNA"/>
</dbReference>
<dbReference type="SUPFAM" id="SSF53474">
    <property type="entry name" value="alpha/beta-Hydrolases"/>
    <property type="match status" value="1"/>
</dbReference>
<keyword evidence="3" id="KW-1185">Reference proteome</keyword>
<feature type="domain" description="AB hydrolase-1" evidence="1">
    <location>
        <begin position="68"/>
        <end position="199"/>
    </location>
</feature>
<dbReference type="ESTHER" id="9actn-a0a7y9i4z4">
    <property type="family name" value="Zearalenone-hydrolase-fam2"/>
</dbReference>
<accession>A0A7Y9I4Z4</accession>
<dbReference type="RefSeq" id="WP_179749762.1">
    <property type="nucleotide sequence ID" value="NZ_JACCBU010000001.1"/>
</dbReference>
<dbReference type="Gene3D" id="3.40.50.1820">
    <property type="entry name" value="alpha/beta hydrolase"/>
    <property type="match status" value="1"/>
</dbReference>
<proteinExistence type="predicted"/>
<dbReference type="InterPro" id="IPR029058">
    <property type="entry name" value="AB_hydrolase_fold"/>
</dbReference>
<organism evidence="2 3">
    <name type="scientific">Microlunatus parietis</name>
    <dbReference type="NCBI Taxonomy" id="682979"/>
    <lineage>
        <taxon>Bacteria</taxon>
        <taxon>Bacillati</taxon>
        <taxon>Actinomycetota</taxon>
        <taxon>Actinomycetes</taxon>
        <taxon>Propionibacteriales</taxon>
        <taxon>Propionibacteriaceae</taxon>
        <taxon>Microlunatus</taxon>
    </lineage>
</organism>